<dbReference type="EMBL" id="KV426092">
    <property type="protein sequence ID" value="KZV88700.1"/>
    <property type="molecule type" value="Genomic_DNA"/>
</dbReference>
<accession>A0A165FAX4</accession>
<dbReference type="OrthoDB" id="2017405at2759"/>
<dbReference type="STRING" id="1314781.A0A165FAX4"/>
<proteinExistence type="predicted"/>
<dbReference type="AlphaFoldDB" id="A0A165FAX4"/>
<gene>
    <name evidence="1" type="ORF">EXIGLDRAFT_170984</name>
</gene>
<dbReference type="InParanoid" id="A0A165FAX4"/>
<sequence>MTTNFETAVQQETAYLKAVHPTPADIPSCSGTADSYFRCHLLPSQLRSVYRFGERAQCTRLLEDWKWCMSVNRLSAEQKREEWIRRRAQWWARRRLGRSSEDVWEYRTELLQEYPKPIGDTGVQIPISSPCE</sequence>
<evidence type="ECO:0000313" key="2">
    <source>
        <dbReference type="Proteomes" id="UP000077266"/>
    </source>
</evidence>
<reference evidence="1 2" key="1">
    <citation type="journal article" date="2016" name="Mol. Biol. Evol.">
        <title>Comparative Genomics of Early-Diverging Mushroom-Forming Fungi Provides Insights into the Origins of Lignocellulose Decay Capabilities.</title>
        <authorList>
            <person name="Nagy L.G."/>
            <person name="Riley R."/>
            <person name="Tritt A."/>
            <person name="Adam C."/>
            <person name="Daum C."/>
            <person name="Floudas D."/>
            <person name="Sun H."/>
            <person name="Yadav J.S."/>
            <person name="Pangilinan J."/>
            <person name="Larsson K.H."/>
            <person name="Matsuura K."/>
            <person name="Barry K."/>
            <person name="Labutti K."/>
            <person name="Kuo R."/>
            <person name="Ohm R.A."/>
            <person name="Bhattacharya S.S."/>
            <person name="Shirouzu T."/>
            <person name="Yoshinaga Y."/>
            <person name="Martin F.M."/>
            <person name="Grigoriev I.V."/>
            <person name="Hibbett D.S."/>
        </authorList>
    </citation>
    <scope>NUCLEOTIDE SEQUENCE [LARGE SCALE GENOMIC DNA]</scope>
    <source>
        <strain evidence="1 2">HHB12029</strain>
    </source>
</reference>
<dbReference type="InterPro" id="IPR021475">
    <property type="entry name" value="Pants/Emi1-like"/>
</dbReference>
<keyword evidence="2" id="KW-1185">Reference proteome</keyword>
<name>A0A165FAX4_EXIGL</name>
<dbReference type="Pfam" id="PF11326">
    <property type="entry name" value="PANTS-like"/>
    <property type="match status" value="1"/>
</dbReference>
<dbReference type="PANTHER" id="PTHR28052:SF1">
    <property type="entry name" value="UPF0545 PROTEIN C22ORF39"/>
    <property type="match status" value="1"/>
</dbReference>
<evidence type="ECO:0000313" key="1">
    <source>
        <dbReference type="EMBL" id="KZV88700.1"/>
    </source>
</evidence>
<organism evidence="1 2">
    <name type="scientific">Exidia glandulosa HHB12029</name>
    <dbReference type="NCBI Taxonomy" id="1314781"/>
    <lineage>
        <taxon>Eukaryota</taxon>
        <taxon>Fungi</taxon>
        <taxon>Dikarya</taxon>
        <taxon>Basidiomycota</taxon>
        <taxon>Agaricomycotina</taxon>
        <taxon>Agaricomycetes</taxon>
        <taxon>Auriculariales</taxon>
        <taxon>Exidiaceae</taxon>
        <taxon>Exidia</taxon>
    </lineage>
</organism>
<dbReference type="PANTHER" id="PTHR28052">
    <property type="entry name" value="UPF0545 PROTEIN C22ORF39"/>
    <property type="match status" value="1"/>
</dbReference>
<dbReference type="Proteomes" id="UP000077266">
    <property type="component" value="Unassembled WGS sequence"/>
</dbReference>
<protein>
    <submittedName>
        <fullName evidence="1">Uncharacterized protein</fullName>
    </submittedName>
</protein>